<evidence type="ECO:0000256" key="6">
    <source>
        <dbReference type="SAM" id="Phobius"/>
    </source>
</evidence>
<comment type="caution">
    <text evidence="7">The sequence shown here is derived from an EMBL/GenBank/DDBJ whole genome shotgun (WGS) entry which is preliminary data.</text>
</comment>
<organism evidence="7 8">
    <name type="scientific">Senna tora</name>
    <dbReference type="NCBI Taxonomy" id="362788"/>
    <lineage>
        <taxon>Eukaryota</taxon>
        <taxon>Viridiplantae</taxon>
        <taxon>Streptophyta</taxon>
        <taxon>Embryophyta</taxon>
        <taxon>Tracheophyta</taxon>
        <taxon>Spermatophyta</taxon>
        <taxon>Magnoliopsida</taxon>
        <taxon>eudicotyledons</taxon>
        <taxon>Gunneridae</taxon>
        <taxon>Pentapetalae</taxon>
        <taxon>rosids</taxon>
        <taxon>fabids</taxon>
        <taxon>Fabales</taxon>
        <taxon>Fabaceae</taxon>
        <taxon>Caesalpinioideae</taxon>
        <taxon>Cassia clade</taxon>
        <taxon>Senna</taxon>
    </lineage>
</organism>
<comment type="similarity">
    <text evidence="2">Belongs to the major facilitator superfamily. Proton-dependent oligopeptide transporter (POT/PTR) (TC 2.A.17) family.</text>
</comment>
<gene>
    <name evidence="7" type="ORF">G2W53_002522</name>
</gene>
<sequence length="367" mass="42004">MIASMQMRGRRSEPSPTESTAAIRAFDGGDESVWVVVWMTWRQTDDMWHLMDRMAAITMAFYCERDHVILALLFGDNFSALQENLHLIHEESRGSDVYMEYKGRKADPRKHGGIRAGCFVLVVEVLENMVFLSIATNLVSYFVKSMHYSAAKSSNMIHHFPHLAATLMVWLQDTRGWNLSFMISAFVLAFALCIFTLPFPFYRYKCPAGSPLTRIIKVFASSAHNWKASYHNDRAISGEQSHDKFNTIMMNCCLAQLQTFTVEQGSIMNRKLDNFTIPTQSLSLLPLLIMLASIPFFEHIKHLTNTNMFQPLARIGAVAAIVEAKRRKEANKNESVTVSVFWLGWQFLTHLLWEECLSFSIQRHLMA</sequence>
<keyword evidence="5 6" id="KW-0472">Membrane</keyword>
<dbReference type="Pfam" id="PF00854">
    <property type="entry name" value="PTR2"/>
    <property type="match status" value="2"/>
</dbReference>
<keyword evidence="8" id="KW-1185">Reference proteome</keyword>
<proteinExistence type="inferred from homology"/>
<keyword evidence="4 6" id="KW-1133">Transmembrane helix</keyword>
<dbReference type="EMBL" id="JAAIUW010000001">
    <property type="protein sequence ID" value="KAF7845617.1"/>
    <property type="molecule type" value="Genomic_DNA"/>
</dbReference>
<evidence type="ECO:0000256" key="3">
    <source>
        <dbReference type="ARBA" id="ARBA00022692"/>
    </source>
</evidence>
<feature type="transmembrane region" description="Helical" evidence="6">
    <location>
        <begin position="275"/>
        <end position="296"/>
    </location>
</feature>
<protein>
    <submittedName>
        <fullName evidence="7">Protein NRT1/ PTR FAMILY 4.2</fullName>
    </submittedName>
</protein>
<dbReference type="InterPro" id="IPR036259">
    <property type="entry name" value="MFS_trans_sf"/>
</dbReference>
<dbReference type="PANTHER" id="PTHR11654">
    <property type="entry name" value="OLIGOPEPTIDE TRANSPORTER-RELATED"/>
    <property type="match status" value="1"/>
</dbReference>
<evidence type="ECO:0000256" key="4">
    <source>
        <dbReference type="ARBA" id="ARBA00022989"/>
    </source>
</evidence>
<evidence type="ECO:0000256" key="5">
    <source>
        <dbReference type="ARBA" id="ARBA00023136"/>
    </source>
</evidence>
<dbReference type="GO" id="GO:0016020">
    <property type="term" value="C:membrane"/>
    <property type="evidence" value="ECO:0007669"/>
    <property type="project" value="UniProtKB-SubCell"/>
</dbReference>
<accession>A0A834XKP3</accession>
<evidence type="ECO:0000313" key="7">
    <source>
        <dbReference type="EMBL" id="KAF7845617.1"/>
    </source>
</evidence>
<dbReference type="InterPro" id="IPR000109">
    <property type="entry name" value="POT_fam"/>
</dbReference>
<dbReference type="Gene3D" id="1.20.1250.20">
    <property type="entry name" value="MFS general substrate transporter like domains"/>
    <property type="match status" value="2"/>
</dbReference>
<evidence type="ECO:0000313" key="8">
    <source>
        <dbReference type="Proteomes" id="UP000634136"/>
    </source>
</evidence>
<name>A0A834XKP3_9FABA</name>
<dbReference type="OrthoDB" id="1413949at2759"/>
<dbReference type="AlphaFoldDB" id="A0A834XKP3"/>
<feature type="transmembrane region" description="Helical" evidence="6">
    <location>
        <begin position="177"/>
        <end position="197"/>
    </location>
</feature>
<evidence type="ECO:0000256" key="1">
    <source>
        <dbReference type="ARBA" id="ARBA00004141"/>
    </source>
</evidence>
<reference evidence="7" key="1">
    <citation type="submission" date="2020-09" db="EMBL/GenBank/DDBJ databases">
        <title>Genome-Enabled Discovery of Anthraquinone Biosynthesis in Senna tora.</title>
        <authorList>
            <person name="Kang S.-H."/>
            <person name="Pandey R.P."/>
            <person name="Lee C.-M."/>
            <person name="Sim J.-S."/>
            <person name="Jeong J.-T."/>
            <person name="Choi B.-S."/>
            <person name="Jung M."/>
            <person name="Ginzburg D."/>
            <person name="Zhao K."/>
            <person name="Won S.Y."/>
            <person name="Oh T.-J."/>
            <person name="Yu Y."/>
            <person name="Kim N.-H."/>
            <person name="Lee O.R."/>
            <person name="Lee T.-H."/>
            <person name="Bashyal P."/>
            <person name="Kim T.-S."/>
            <person name="Lee W.-H."/>
            <person name="Kawkins C."/>
            <person name="Kim C.-K."/>
            <person name="Kim J.S."/>
            <person name="Ahn B.O."/>
            <person name="Rhee S.Y."/>
            <person name="Sohng J.K."/>
        </authorList>
    </citation>
    <scope>NUCLEOTIDE SEQUENCE</scope>
    <source>
        <tissue evidence="7">Leaf</tissue>
    </source>
</reference>
<comment type="subcellular location">
    <subcellularLocation>
        <location evidence="1">Membrane</location>
        <topology evidence="1">Multi-pass membrane protein</topology>
    </subcellularLocation>
</comment>
<keyword evidence="3 6" id="KW-0812">Transmembrane</keyword>
<dbReference type="Proteomes" id="UP000634136">
    <property type="component" value="Unassembled WGS sequence"/>
</dbReference>
<evidence type="ECO:0000256" key="2">
    <source>
        <dbReference type="ARBA" id="ARBA00005982"/>
    </source>
</evidence>
<dbReference type="GO" id="GO:0022857">
    <property type="term" value="F:transmembrane transporter activity"/>
    <property type="evidence" value="ECO:0007669"/>
    <property type="project" value="InterPro"/>
</dbReference>